<organism evidence="2 3">
    <name type="scientific">Phytophthora boehmeriae</name>
    <dbReference type="NCBI Taxonomy" id="109152"/>
    <lineage>
        <taxon>Eukaryota</taxon>
        <taxon>Sar</taxon>
        <taxon>Stramenopiles</taxon>
        <taxon>Oomycota</taxon>
        <taxon>Peronosporomycetes</taxon>
        <taxon>Peronosporales</taxon>
        <taxon>Peronosporaceae</taxon>
        <taxon>Phytophthora</taxon>
    </lineage>
</organism>
<reference evidence="2" key="1">
    <citation type="submission" date="2021-02" db="EMBL/GenBank/DDBJ databases">
        <authorList>
            <person name="Palmer J.M."/>
        </authorList>
    </citation>
    <scope>NUCLEOTIDE SEQUENCE</scope>
    <source>
        <strain evidence="2">SCRP23</strain>
    </source>
</reference>
<dbReference type="AlphaFoldDB" id="A0A8T1WGW6"/>
<evidence type="ECO:0000313" key="2">
    <source>
        <dbReference type="EMBL" id="KAG7391574.1"/>
    </source>
</evidence>
<sequence>MSAVAPGGNAANKNSPHLHSVASSLRSCLDGMLPDNLRNDGAAFQQHLLQQKSRLQTEKNSWRFGLNYLFETLKQHKDWYGRNQQFVQLRKDVKRFETHVATVRTILSESVSKLDLEAGLRGAELEGRVGAYKIMFEVTKIVSNLSRPLVKLQILKPNESSLSIYCDTFVLDIVLAGGEGAVESASLTTVEKDQSSQFPDRDEDLLSSLKLLANGDSTNFTEKLNRLINRAELAVKFPTLNLEQLDQELYTKISEACSKQKYWSVKRAVEGVRIEFKDPFACIPMIEPPRKRVKLDDGQGGVIGSAGGVTSSVGIGATTVLDGEEANGAADDRNGSNEKGASSPKNMTSLSPLANGEWSGSISFIEWRGEVALHVVGQTPLVMVGLQARNLALLAMHKYSDTVPAVPKDVHEDEKLFNEFVSWTTPDGKKPILPRLHFARDHSVCSVFPTRASLAMRQEFSLTTKEISGGLKLHSFPIPLSNASTETLTSVLQVCGRSLFFHAILLSAFCSRSNTYGQRIPADSEDVVNAYIKVDVAAAERITLNTGDLLGPDKQVLIEVSIKADCSMDVTLKYQSESQAADTNAIPALENAATLQKLANACHSIPLLTYYALKRTLQAKNGSPPSDAAGVPGDDCNGIAALDGDLSESMKMEGEGMLLDEMDMF</sequence>
<evidence type="ECO:0000313" key="3">
    <source>
        <dbReference type="Proteomes" id="UP000693981"/>
    </source>
</evidence>
<evidence type="ECO:0008006" key="4">
    <source>
        <dbReference type="Google" id="ProtNLM"/>
    </source>
</evidence>
<comment type="caution">
    <text evidence="2">The sequence shown here is derived from an EMBL/GenBank/DDBJ whole genome shotgun (WGS) entry which is preliminary data.</text>
</comment>
<feature type="region of interest" description="Disordered" evidence="1">
    <location>
        <begin position="323"/>
        <end position="350"/>
    </location>
</feature>
<evidence type="ECO:0000256" key="1">
    <source>
        <dbReference type="SAM" id="MobiDB-lite"/>
    </source>
</evidence>
<feature type="compositionally biased region" description="Polar residues" evidence="1">
    <location>
        <begin position="337"/>
        <end position="350"/>
    </location>
</feature>
<dbReference type="OrthoDB" id="108408at2759"/>
<name>A0A8T1WGW6_9STRA</name>
<protein>
    <recommendedName>
        <fullName evidence="4">Mediator of RNA polymerase II transcription subunit 1</fullName>
    </recommendedName>
</protein>
<dbReference type="Proteomes" id="UP000693981">
    <property type="component" value="Unassembled WGS sequence"/>
</dbReference>
<gene>
    <name evidence="2" type="ORF">PHYBOEH_006658</name>
</gene>
<accession>A0A8T1WGW6</accession>
<keyword evidence="3" id="KW-1185">Reference proteome</keyword>
<proteinExistence type="predicted"/>
<dbReference type="EMBL" id="JAGDFL010000356">
    <property type="protein sequence ID" value="KAG7391574.1"/>
    <property type="molecule type" value="Genomic_DNA"/>
</dbReference>